<dbReference type="Proteomes" id="UP001595075">
    <property type="component" value="Unassembled WGS sequence"/>
</dbReference>
<dbReference type="PANTHER" id="PTHR23033:SF40">
    <property type="entry name" value="APPLE DOMAIN-CONTAINING PROTEIN"/>
    <property type="match status" value="1"/>
</dbReference>
<dbReference type="EC" id="2.4.1.122" evidence="4"/>
<keyword evidence="9" id="KW-0735">Signal-anchor</keyword>
<dbReference type="EMBL" id="JAZHXI010000002">
    <property type="protein sequence ID" value="KAL2074848.1"/>
    <property type="molecule type" value="Genomic_DNA"/>
</dbReference>
<keyword evidence="6" id="KW-0808">Transferase</keyword>
<keyword evidence="10 12" id="KW-1133">Transmembrane helix</keyword>
<comment type="similarity">
    <text evidence="3">Belongs to the glycosyltransferase 31 family. Beta3-Gal-T subfamily.</text>
</comment>
<protein>
    <recommendedName>
        <fullName evidence="4">N-acetylgalactosaminide beta-1,3-galactosyltransferase</fullName>
        <ecNumber evidence="4">2.4.1.122</ecNumber>
    </recommendedName>
</protein>
<evidence type="ECO:0000313" key="14">
    <source>
        <dbReference type="EMBL" id="KAL2074848.1"/>
    </source>
</evidence>
<proteinExistence type="inferred from homology"/>
<evidence type="ECO:0000259" key="13">
    <source>
        <dbReference type="Pfam" id="PF02434"/>
    </source>
</evidence>
<keyword evidence="11 12" id="KW-0472">Membrane</keyword>
<accession>A0ABR4CYD5</accession>
<evidence type="ECO:0000256" key="11">
    <source>
        <dbReference type="ARBA" id="ARBA00023136"/>
    </source>
</evidence>
<organism evidence="14 15">
    <name type="scientific">Oculimacula yallundae</name>
    <dbReference type="NCBI Taxonomy" id="86028"/>
    <lineage>
        <taxon>Eukaryota</taxon>
        <taxon>Fungi</taxon>
        <taxon>Dikarya</taxon>
        <taxon>Ascomycota</taxon>
        <taxon>Pezizomycotina</taxon>
        <taxon>Leotiomycetes</taxon>
        <taxon>Helotiales</taxon>
        <taxon>Ploettnerulaceae</taxon>
        <taxon>Oculimacula</taxon>
    </lineage>
</organism>
<evidence type="ECO:0000256" key="5">
    <source>
        <dbReference type="ARBA" id="ARBA00022676"/>
    </source>
</evidence>
<keyword evidence="7 12" id="KW-0812">Transmembrane</keyword>
<evidence type="ECO:0000256" key="3">
    <source>
        <dbReference type="ARBA" id="ARBA00006462"/>
    </source>
</evidence>
<evidence type="ECO:0000256" key="9">
    <source>
        <dbReference type="ARBA" id="ARBA00022968"/>
    </source>
</evidence>
<evidence type="ECO:0000256" key="2">
    <source>
        <dbReference type="ARBA" id="ARBA00004922"/>
    </source>
</evidence>
<evidence type="ECO:0000256" key="1">
    <source>
        <dbReference type="ARBA" id="ARBA00004606"/>
    </source>
</evidence>
<evidence type="ECO:0000256" key="6">
    <source>
        <dbReference type="ARBA" id="ARBA00022679"/>
    </source>
</evidence>
<evidence type="ECO:0000256" key="10">
    <source>
        <dbReference type="ARBA" id="ARBA00022989"/>
    </source>
</evidence>
<dbReference type="Gene3D" id="3.90.550.50">
    <property type="match status" value="1"/>
</dbReference>
<keyword evidence="5" id="KW-0328">Glycosyltransferase</keyword>
<reference evidence="14 15" key="1">
    <citation type="journal article" date="2024" name="Commun. Biol.">
        <title>Comparative genomic analysis of thermophilic fungi reveals convergent evolutionary adaptations and gene losses.</title>
        <authorList>
            <person name="Steindorff A.S."/>
            <person name="Aguilar-Pontes M.V."/>
            <person name="Robinson A.J."/>
            <person name="Andreopoulos B."/>
            <person name="LaButti K."/>
            <person name="Kuo A."/>
            <person name="Mondo S."/>
            <person name="Riley R."/>
            <person name="Otillar R."/>
            <person name="Haridas S."/>
            <person name="Lipzen A."/>
            <person name="Grimwood J."/>
            <person name="Schmutz J."/>
            <person name="Clum A."/>
            <person name="Reid I.D."/>
            <person name="Moisan M.C."/>
            <person name="Butler G."/>
            <person name="Nguyen T.T.M."/>
            <person name="Dewar K."/>
            <person name="Conant G."/>
            <person name="Drula E."/>
            <person name="Henrissat B."/>
            <person name="Hansel C."/>
            <person name="Singer S."/>
            <person name="Hutchinson M.I."/>
            <person name="de Vries R.P."/>
            <person name="Natvig D.O."/>
            <person name="Powell A.J."/>
            <person name="Tsang A."/>
            <person name="Grigoriev I.V."/>
        </authorList>
    </citation>
    <scope>NUCLEOTIDE SEQUENCE [LARGE SCALE GENOMIC DNA]</scope>
    <source>
        <strain evidence="14 15">CBS 494.80</strain>
    </source>
</reference>
<evidence type="ECO:0000256" key="12">
    <source>
        <dbReference type="SAM" id="Phobius"/>
    </source>
</evidence>
<evidence type="ECO:0000256" key="4">
    <source>
        <dbReference type="ARBA" id="ARBA00012557"/>
    </source>
</evidence>
<keyword evidence="8" id="KW-0547">Nucleotide-binding</keyword>
<evidence type="ECO:0000313" key="15">
    <source>
        <dbReference type="Proteomes" id="UP001595075"/>
    </source>
</evidence>
<sequence>MLPTSSVYFRLRIAIVAIVFSLFVIWGCLPYDNKVVLIVRIKSEKIRYFAKGTFSSHEKHARPPGTYPVEVSEVGMIIKTGYGTRDRLRARLQTMGEGWNSGNTLIAGDYSSRKGRKGDLLKNRDEMEVYDILEGLLDEEGIDQDSKRMVLYRQLQKAIVNLDVDENVPDSILNLGWELDILKHIPALELLYNTHPHKKWYLMIDDDTYIHNPSLLSVLSTLSPKDPHYIGNAVWRFAHGGSGVLFSQAAMYKIFTGNPEILEQCLIDGLTAPLGDQLVAKLAMRNGMYVNEEYAVHFNGEAPRRSKITADKACATLVGFHKLEPEEMFETDKVFGKMKEAFTWWDLWTIFGGPNLDADVGGSGIDIREDWDYVGWEGDDFEMKEPASELECMSLCEEKGGCLAWTWERTKCKLAAFFTVGGYPAPGKISGVHMERMKAIEARCR</sequence>
<dbReference type="InterPro" id="IPR026050">
    <property type="entry name" value="C1GALT1/C1GALT1_chp1"/>
</dbReference>
<feature type="domain" description="Fringe-like glycosyltransferase" evidence="13">
    <location>
        <begin position="195"/>
        <end position="234"/>
    </location>
</feature>
<gene>
    <name evidence="14" type="ORF">VTL71DRAFT_8627</name>
</gene>
<dbReference type="PANTHER" id="PTHR23033">
    <property type="entry name" value="BETA1,3-GALACTOSYLTRANSFERASE"/>
    <property type="match status" value="1"/>
</dbReference>
<comment type="subcellular location">
    <subcellularLocation>
        <location evidence="1">Membrane</location>
        <topology evidence="1">Single-pass type II membrane protein</topology>
    </subcellularLocation>
</comment>
<evidence type="ECO:0000256" key="7">
    <source>
        <dbReference type="ARBA" id="ARBA00022692"/>
    </source>
</evidence>
<feature type="transmembrane region" description="Helical" evidence="12">
    <location>
        <begin position="7"/>
        <end position="26"/>
    </location>
</feature>
<dbReference type="Pfam" id="PF02434">
    <property type="entry name" value="Fringe"/>
    <property type="match status" value="1"/>
</dbReference>
<name>A0ABR4CYD5_9HELO</name>
<dbReference type="Gene3D" id="3.50.4.10">
    <property type="entry name" value="Hepatocyte Growth Factor"/>
    <property type="match status" value="1"/>
</dbReference>
<dbReference type="InterPro" id="IPR003378">
    <property type="entry name" value="Fringe-like_glycosylTrfase"/>
</dbReference>
<evidence type="ECO:0000256" key="8">
    <source>
        <dbReference type="ARBA" id="ARBA00022741"/>
    </source>
</evidence>
<comment type="pathway">
    <text evidence="2">Protein modification; protein glycosylation.</text>
</comment>
<comment type="caution">
    <text evidence="14">The sequence shown here is derived from an EMBL/GenBank/DDBJ whole genome shotgun (WGS) entry which is preliminary data.</text>
</comment>
<keyword evidence="15" id="KW-1185">Reference proteome</keyword>